<organism evidence="2 3">
    <name type="scientific">Lactiplantibacillus dongliensis</name>
    <dbReference type="NCBI Taxonomy" id="2559919"/>
    <lineage>
        <taxon>Bacteria</taxon>
        <taxon>Bacillati</taxon>
        <taxon>Bacillota</taxon>
        <taxon>Bacilli</taxon>
        <taxon>Lactobacillales</taxon>
        <taxon>Lactobacillaceae</taxon>
        <taxon>Lactiplantibacillus</taxon>
    </lineage>
</organism>
<feature type="transmembrane region" description="Helical" evidence="1">
    <location>
        <begin position="12"/>
        <end position="42"/>
    </location>
</feature>
<comment type="caution">
    <text evidence="2">The sequence shown here is derived from an EMBL/GenBank/DDBJ whole genome shotgun (WGS) entry which is preliminary data.</text>
</comment>
<sequence>MLLTLMTNWSQLLSYFLTLWVLIWGVRAVLIALVLGGLVWLFRQHDHGH</sequence>
<reference evidence="3" key="1">
    <citation type="journal article" date="2019" name="Int. J. Syst. Evol. Microbiol.">
        <title>The Global Catalogue of Microorganisms (GCM) 10K type strain sequencing project: providing services to taxonomists for standard genome sequencing and annotation.</title>
        <authorList>
            <consortium name="The Broad Institute Genomics Platform"/>
            <consortium name="The Broad Institute Genome Sequencing Center for Infectious Disease"/>
            <person name="Wu L."/>
            <person name="Ma J."/>
        </authorList>
    </citation>
    <scope>NUCLEOTIDE SEQUENCE [LARGE SCALE GENOMIC DNA]</scope>
    <source>
        <strain evidence="3">CCM 8932</strain>
    </source>
</reference>
<evidence type="ECO:0000256" key="1">
    <source>
        <dbReference type="SAM" id="Phobius"/>
    </source>
</evidence>
<gene>
    <name evidence="2" type="ORF">ACFP3T_01370</name>
</gene>
<protein>
    <submittedName>
        <fullName evidence="2">Uncharacterized protein</fullName>
    </submittedName>
</protein>
<dbReference type="EMBL" id="JBHSSD010000006">
    <property type="protein sequence ID" value="MFC6163320.1"/>
    <property type="molecule type" value="Genomic_DNA"/>
</dbReference>
<name>A0ABW1R1D5_9LACO</name>
<dbReference type="Proteomes" id="UP001596253">
    <property type="component" value="Unassembled WGS sequence"/>
</dbReference>
<proteinExistence type="predicted"/>
<accession>A0ABW1R1D5</accession>
<keyword evidence="1" id="KW-0472">Membrane</keyword>
<evidence type="ECO:0000313" key="3">
    <source>
        <dbReference type="Proteomes" id="UP001596253"/>
    </source>
</evidence>
<keyword evidence="1" id="KW-0812">Transmembrane</keyword>
<dbReference type="RefSeq" id="WP_171001060.1">
    <property type="nucleotide sequence ID" value="NZ_BJDK01000018.1"/>
</dbReference>
<keyword evidence="1" id="KW-1133">Transmembrane helix</keyword>
<keyword evidence="3" id="KW-1185">Reference proteome</keyword>
<evidence type="ECO:0000313" key="2">
    <source>
        <dbReference type="EMBL" id="MFC6163320.1"/>
    </source>
</evidence>